<dbReference type="RefSeq" id="WP_131449849.1">
    <property type="nucleotide sequence ID" value="NZ_SJZI01000046.1"/>
</dbReference>
<reference evidence="2 3" key="1">
    <citation type="submission" date="2019-03" db="EMBL/GenBank/DDBJ databases">
        <authorList>
            <person name="Kim M.K.M."/>
        </authorList>
    </citation>
    <scope>NUCLEOTIDE SEQUENCE [LARGE SCALE GENOMIC DNA]</scope>
    <source>
        <strain evidence="2 3">17J68-12</strain>
    </source>
</reference>
<protein>
    <submittedName>
        <fullName evidence="2">Uncharacterized protein</fullName>
    </submittedName>
</protein>
<organism evidence="2 3">
    <name type="scientific">Flaviaesturariibacter flavus</name>
    <dbReference type="NCBI Taxonomy" id="2502780"/>
    <lineage>
        <taxon>Bacteria</taxon>
        <taxon>Pseudomonadati</taxon>
        <taxon>Bacteroidota</taxon>
        <taxon>Chitinophagia</taxon>
        <taxon>Chitinophagales</taxon>
        <taxon>Chitinophagaceae</taxon>
        <taxon>Flaviaestuariibacter</taxon>
    </lineage>
</organism>
<comment type="caution">
    <text evidence="2">The sequence shown here is derived from an EMBL/GenBank/DDBJ whole genome shotgun (WGS) entry which is preliminary data.</text>
</comment>
<dbReference type="Proteomes" id="UP000295334">
    <property type="component" value="Unassembled WGS sequence"/>
</dbReference>
<name>A0A4R1B8E0_9BACT</name>
<dbReference type="EMBL" id="SJZI01000046">
    <property type="protein sequence ID" value="TCJ13228.1"/>
    <property type="molecule type" value="Genomic_DNA"/>
</dbReference>
<proteinExistence type="predicted"/>
<evidence type="ECO:0000313" key="3">
    <source>
        <dbReference type="Proteomes" id="UP000295334"/>
    </source>
</evidence>
<accession>A0A4R1B8E0</accession>
<keyword evidence="1" id="KW-0732">Signal</keyword>
<sequence>MKFTKTLLAAASALLVAGAAQAQIFDKTKGKNVQKLLSGPAHVYTRSSGPYNDRLRAAFTNYWKATPVEFHDISKSYPRLESSSLVFAPAVVGLTVRDHATAMNNPFYVMAAANQLGEIDGDAIVAAFPINGFHYEFDVTASDNMYDRSLLRIPYMVQTMNEMVTLVKAGGSEKEFFKTVDSRTARIAGKTLLIPAELLQEWDVNPNTTAMMKANLEAGKKPMKAIRVAIMEQGDISFAGKYKVLPAADIMKLEESADADKYTLFLPAIDNKKYVMVYDLKSKELLYFETTNMGMRVKSKDFEKLNKAIGQ</sequence>
<feature type="signal peptide" evidence="1">
    <location>
        <begin position="1"/>
        <end position="22"/>
    </location>
</feature>
<keyword evidence="3" id="KW-1185">Reference proteome</keyword>
<evidence type="ECO:0000313" key="2">
    <source>
        <dbReference type="EMBL" id="TCJ13228.1"/>
    </source>
</evidence>
<feature type="chain" id="PRO_5020334324" evidence="1">
    <location>
        <begin position="23"/>
        <end position="311"/>
    </location>
</feature>
<dbReference type="AlphaFoldDB" id="A0A4R1B8E0"/>
<gene>
    <name evidence="2" type="ORF">EPD60_12590</name>
</gene>
<evidence type="ECO:0000256" key="1">
    <source>
        <dbReference type="SAM" id="SignalP"/>
    </source>
</evidence>